<dbReference type="InterPro" id="IPR050105">
    <property type="entry name" value="MoCo_biosynth_MoaA/MoaC"/>
</dbReference>
<comment type="catalytic activity">
    <reaction evidence="11 12">
        <text>GTP + AH2 + S-adenosyl-L-methionine = (8S)-3',8-cyclo-7,8-dihydroguanosine 5'-triphosphate + 5'-deoxyadenosine + L-methionine + A + H(+)</text>
        <dbReference type="Rhea" id="RHEA:49576"/>
        <dbReference type="ChEBI" id="CHEBI:13193"/>
        <dbReference type="ChEBI" id="CHEBI:15378"/>
        <dbReference type="ChEBI" id="CHEBI:17319"/>
        <dbReference type="ChEBI" id="CHEBI:17499"/>
        <dbReference type="ChEBI" id="CHEBI:37565"/>
        <dbReference type="ChEBI" id="CHEBI:57844"/>
        <dbReference type="ChEBI" id="CHEBI:59789"/>
        <dbReference type="ChEBI" id="CHEBI:131766"/>
        <dbReference type="EC" id="4.1.99.22"/>
    </reaction>
</comment>
<evidence type="ECO:0000256" key="4">
    <source>
        <dbReference type="ARBA" id="ARBA00022723"/>
    </source>
</evidence>
<feature type="binding site" evidence="12">
    <location>
        <position position="277"/>
    </location>
    <ligand>
        <name>[4Fe-4S] cluster</name>
        <dbReference type="ChEBI" id="CHEBI:49883"/>
        <label>2</label>
        <note>4Fe-4S-substrate</note>
    </ligand>
</feature>
<dbReference type="GO" id="GO:0061798">
    <property type="term" value="F:GTP 3',8'-cyclase activity"/>
    <property type="evidence" value="ECO:0007669"/>
    <property type="project" value="UniProtKB-UniRule"/>
</dbReference>
<dbReference type="InterPro" id="IPR013483">
    <property type="entry name" value="MoaA"/>
</dbReference>
<evidence type="ECO:0000256" key="12">
    <source>
        <dbReference type="HAMAP-Rule" id="MF_01225"/>
    </source>
</evidence>
<keyword evidence="6 12" id="KW-0408">Iron</keyword>
<evidence type="ECO:0000259" key="13">
    <source>
        <dbReference type="PROSITE" id="PS51918"/>
    </source>
</evidence>
<feature type="binding site" evidence="12">
    <location>
        <position position="102"/>
    </location>
    <ligand>
        <name>GTP</name>
        <dbReference type="ChEBI" id="CHEBI:37565"/>
    </ligand>
</feature>
<feature type="binding site" evidence="12">
    <location>
        <position position="263"/>
    </location>
    <ligand>
        <name>[4Fe-4S] cluster</name>
        <dbReference type="ChEBI" id="CHEBI:49883"/>
        <label>2</label>
        <note>4Fe-4S-substrate</note>
    </ligand>
</feature>
<keyword evidence="5 12" id="KW-0547">Nucleotide-binding</keyword>
<feature type="binding site" evidence="12">
    <location>
        <position position="29"/>
    </location>
    <ligand>
        <name>[4Fe-4S] cluster</name>
        <dbReference type="ChEBI" id="CHEBI:49883"/>
        <label>1</label>
        <note>4Fe-4S-S-AdoMet</note>
    </ligand>
</feature>
<organism evidence="14 15">
    <name type="scientific">Candidatus Amphirhobacter heronislandensis</name>
    <dbReference type="NCBI Taxonomy" id="1732024"/>
    <lineage>
        <taxon>Bacteria</taxon>
        <taxon>Pseudomonadati</taxon>
        <taxon>Pseudomonadota</taxon>
        <taxon>Gammaproteobacteria</taxon>
        <taxon>Candidatus Tethybacterales</taxon>
        <taxon>Candidatus Tethybacteraceae</taxon>
        <taxon>Candidatus Amphirhobacter</taxon>
    </lineage>
</organism>
<evidence type="ECO:0000256" key="5">
    <source>
        <dbReference type="ARBA" id="ARBA00022741"/>
    </source>
</evidence>
<dbReference type="EC" id="4.1.99.22" evidence="1 12"/>
<feature type="binding site" evidence="12">
    <location>
        <begin position="265"/>
        <end position="267"/>
    </location>
    <ligand>
        <name>GTP</name>
        <dbReference type="ChEBI" id="CHEBI:37565"/>
    </ligand>
</feature>
<keyword evidence="2 12" id="KW-0004">4Fe-4S</keyword>
<feature type="binding site" evidence="12">
    <location>
        <position position="197"/>
    </location>
    <ligand>
        <name>S-adenosyl-L-methionine</name>
        <dbReference type="ChEBI" id="CHEBI:59789"/>
    </ligand>
</feature>
<evidence type="ECO:0000256" key="9">
    <source>
        <dbReference type="ARBA" id="ARBA00023150"/>
    </source>
</evidence>
<protein>
    <recommendedName>
        <fullName evidence="1 12">GTP 3',8-cyclase</fullName>
        <ecNumber evidence="1 12">4.1.99.22</ecNumber>
    </recommendedName>
    <alternativeName>
        <fullName evidence="12">Molybdenum cofactor biosynthesis protein A</fullName>
    </alternativeName>
</protein>
<name>A0A930UCM9_9GAMM</name>
<evidence type="ECO:0000256" key="6">
    <source>
        <dbReference type="ARBA" id="ARBA00023004"/>
    </source>
</evidence>
<dbReference type="Pfam" id="PF06463">
    <property type="entry name" value="Mob_synth_C"/>
    <property type="match status" value="1"/>
</dbReference>
<keyword evidence="15" id="KW-1185">Reference proteome</keyword>
<comment type="subunit">
    <text evidence="12">Monomer and homodimer.</text>
</comment>
<feature type="binding site" evidence="12">
    <location>
        <position position="75"/>
    </location>
    <ligand>
        <name>S-adenosyl-L-methionine</name>
        <dbReference type="ChEBI" id="CHEBI:59789"/>
    </ligand>
</feature>
<dbReference type="GO" id="GO:0051539">
    <property type="term" value="F:4 iron, 4 sulfur cluster binding"/>
    <property type="evidence" value="ECO:0007669"/>
    <property type="project" value="UniProtKB-UniRule"/>
</dbReference>
<dbReference type="CDD" id="cd01335">
    <property type="entry name" value="Radical_SAM"/>
    <property type="match status" value="1"/>
</dbReference>
<dbReference type="PROSITE" id="PS51918">
    <property type="entry name" value="RADICAL_SAM"/>
    <property type="match status" value="1"/>
</dbReference>
<feature type="binding site" evidence="12">
    <location>
        <position position="35"/>
    </location>
    <ligand>
        <name>S-adenosyl-L-methionine</name>
        <dbReference type="ChEBI" id="CHEBI:59789"/>
    </ligand>
</feature>
<dbReference type="EMBL" id="JADHEI010000033">
    <property type="protein sequence ID" value="MBF2735470.1"/>
    <property type="molecule type" value="Genomic_DNA"/>
</dbReference>
<evidence type="ECO:0000313" key="14">
    <source>
        <dbReference type="EMBL" id="MBF2735470.1"/>
    </source>
</evidence>
<comment type="caution">
    <text evidence="14">The sequence shown here is derived from an EMBL/GenBank/DDBJ whole genome shotgun (WGS) entry which is preliminary data.</text>
</comment>
<dbReference type="SUPFAM" id="SSF102114">
    <property type="entry name" value="Radical SAM enzymes"/>
    <property type="match status" value="1"/>
</dbReference>
<dbReference type="SFLD" id="SFLDG01383">
    <property type="entry name" value="cyclic_pyranopterin_phosphate"/>
    <property type="match status" value="1"/>
</dbReference>
<evidence type="ECO:0000313" key="15">
    <source>
        <dbReference type="Proteomes" id="UP000604381"/>
    </source>
</evidence>
<dbReference type="InterPro" id="IPR000385">
    <property type="entry name" value="MoaA_NifB_PqqE_Fe-S-bd_CS"/>
</dbReference>
<keyword evidence="3 12" id="KW-0949">S-adenosyl-L-methionine</keyword>
<dbReference type="InterPro" id="IPR006638">
    <property type="entry name" value="Elp3/MiaA/NifB-like_rSAM"/>
</dbReference>
<keyword evidence="7 12" id="KW-0411">Iron-sulfur</keyword>
<gene>
    <name evidence="12 14" type="primary">moaA</name>
    <name evidence="14" type="ORF">ISN26_05265</name>
</gene>
<feature type="binding site" evidence="12">
    <location>
        <position position="22"/>
    </location>
    <ligand>
        <name>GTP</name>
        <dbReference type="ChEBI" id="CHEBI:37565"/>
    </ligand>
</feature>
<comment type="cofactor">
    <cofactor evidence="12">
        <name>[4Fe-4S] cluster</name>
        <dbReference type="ChEBI" id="CHEBI:49883"/>
    </cofactor>
    <text evidence="12">Binds 2 [4Fe-4S] clusters. Binds 1 [4Fe-4S] cluster coordinated with 3 cysteines and an exchangeable S-adenosyl-L-methionine and 1 [4Fe-4S] cluster coordinated with 3 cysteines and the GTP-derived substrate.</text>
</comment>
<evidence type="ECO:0000256" key="3">
    <source>
        <dbReference type="ARBA" id="ARBA00022691"/>
    </source>
</evidence>
<keyword evidence="10 12" id="KW-0456">Lyase</keyword>
<feature type="binding site" evidence="12">
    <location>
        <position position="33"/>
    </location>
    <ligand>
        <name>[4Fe-4S] cluster</name>
        <dbReference type="ChEBI" id="CHEBI:49883"/>
        <label>1</label>
        <note>4Fe-4S-S-AdoMet</note>
    </ligand>
</feature>
<dbReference type="InterPro" id="IPR040064">
    <property type="entry name" value="MoaA-like"/>
</dbReference>
<dbReference type="HAMAP" id="MF_01225_B">
    <property type="entry name" value="MoaA_B"/>
    <property type="match status" value="1"/>
</dbReference>
<accession>A0A930UCM9</accession>
<dbReference type="SFLD" id="SFLDS00029">
    <property type="entry name" value="Radical_SAM"/>
    <property type="match status" value="1"/>
</dbReference>
<evidence type="ECO:0000256" key="10">
    <source>
        <dbReference type="ARBA" id="ARBA00023239"/>
    </source>
</evidence>
<evidence type="ECO:0000256" key="1">
    <source>
        <dbReference type="ARBA" id="ARBA00012167"/>
    </source>
</evidence>
<feature type="binding site" evidence="12">
    <location>
        <position position="71"/>
    </location>
    <ligand>
        <name>GTP</name>
        <dbReference type="ChEBI" id="CHEBI:37565"/>
    </ligand>
</feature>
<keyword evidence="9 12" id="KW-0501">Molybdenum cofactor biosynthesis</keyword>
<dbReference type="InterPro" id="IPR007197">
    <property type="entry name" value="rSAM"/>
</dbReference>
<reference evidence="14" key="1">
    <citation type="submission" date="2020-10" db="EMBL/GenBank/DDBJ databases">
        <title>An improved Amphimedon queenslandica hologenome assembly reveals how three proteobacterial symbionts can extend the metabolic phenotypic of their marine sponge host.</title>
        <authorList>
            <person name="Degnan B."/>
            <person name="Degnan S."/>
            <person name="Xiang X."/>
        </authorList>
    </citation>
    <scope>NUCLEOTIDE SEQUENCE</scope>
    <source>
        <strain evidence="14">AqS2</strain>
    </source>
</reference>
<dbReference type="GO" id="GO:1904047">
    <property type="term" value="F:S-adenosyl-L-methionine binding"/>
    <property type="evidence" value="ECO:0007669"/>
    <property type="project" value="UniProtKB-UniRule"/>
</dbReference>
<sequence>MAPAADTAALRDSCGRTATYLRLSVTDRCDLRCQYCLPARPNFLPKDEILSLEEMLFIAEEFVKLGIRKIRVTGGEPLVCRNVSWLLERLAALDGLRELVLTTNGTRLAGQAEQLRKMGVKRVNISLDTLRPARFAELTRNGDLAKVLAGIDAACTAGFDAVRLNAVLMAGFNHDEILDLIDFACARGADIAFIEEMPMGDIGRRKDKDALTADGVLAAAAERYELQPSAHATGGPARYYELAGQKSRLGVIAPYTRNFCADCNRLRLTCTGDLHPCLGHMGKVALAGAARERDAAKLAALAAVALAAKPEGHEFASAPEARVMRYMATTGG</sequence>
<comment type="caution">
    <text evidence="12">Lacks conserved residue(s) required for the propagation of feature annotation.</text>
</comment>
<keyword evidence="8 12" id="KW-0342">GTP-binding</keyword>
<dbReference type="GO" id="GO:0046872">
    <property type="term" value="F:metal ion binding"/>
    <property type="evidence" value="ECO:0007669"/>
    <property type="project" value="UniProtKB-KW"/>
</dbReference>
<dbReference type="SMART" id="SM00729">
    <property type="entry name" value="Elp3"/>
    <property type="match status" value="1"/>
</dbReference>
<dbReference type="InterPro" id="IPR013785">
    <property type="entry name" value="Aldolase_TIM"/>
</dbReference>
<dbReference type="Proteomes" id="UP000604381">
    <property type="component" value="Unassembled WGS sequence"/>
</dbReference>
<evidence type="ECO:0000256" key="11">
    <source>
        <dbReference type="ARBA" id="ARBA00048697"/>
    </source>
</evidence>
<feature type="binding site" evidence="12">
    <location>
        <position position="126"/>
    </location>
    <ligand>
        <name>S-adenosyl-L-methionine</name>
        <dbReference type="ChEBI" id="CHEBI:59789"/>
    </ligand>
</feature>
<evidence type="ECO:0000256" key="8">
    <source>
        <dbReference type="ARBA" id="ARBA00023134"/>
    </source>
</evidence>
<dbReference type="InterPro" id="IPR010505">
    <property type="entry name" value="MoaA_twitch"/>
</dbReference>
<comment type="similarity">
    <text evidence="12">Belongs to the radical SAM superfamily. MoaA family.</text>
</comment>
<dbReference type="NCBIfam" id="TIGR02666">
    <property type="entry name" value="moaA"/>
    <property type="match status" value="1"/>
</dbReference>
<dbReference type="InterPro" id="IPR058240">
    <property type="entry name" value="rSAM_sf"/>
</dbReference>
<evidence type="ECO:0000256" key="2">
    <source>
        <dbReference type="ARBA" id="ARBA00022485"/>
    </source>
</evidence>
<dbReference type="GO" id="GO:0061799">
    <property type="term" value="F:cyclic pyranopterin monophosphate synthase activity"/>
    <property type="evidence" value="ECO:0007669"/>
    <property type="project" value="TreeGrafter"/>
</dbReference>
<dbReference type="GO" id="GO:0005525">
    <property type="term" value="F:GTP binding"/>
    <property type="evidence" value="ECO:0007669"/>
    <property type="project" value="UniProtKB-UniRule"/>
</dbReference>
<feature type="binding site" evidence="12">
    <location>
        <position position="36"/>
    </location>
    <ligand>
        <name>[4Fe-4S] cluster</name>
        <dbReference type="ChEBI" id="CHEBI:49883"/>
        <label>1</label>
        <note>4Fe-4S-S-AdoMet</note>
    </ligand>
</feature>
<dbReference type="SFLD" id="SFLDG01386">
    <property type="entry name" value="main_SPASM_domain-containing"/>
    <property type="match status" value="1"/>
</dbReference>
<dbReference type="SFLD" id="SFLDG01067">
    <property type="entry name" value="SPASM/twitch_domain_containing"/>
    <property type="match status" value="1"/>
</dbReference>
<feature type="binding site" evidence="12">
    <location>
        <position position="260"/>
    </location>
    <ligand>
        <name>[4Fe-4S] cluster</name>
        <dbReference type="ChEBI" id="CHEBI:49883"/>
        <label>2</label>
        <note>4Fe-4S-substrate</note>
    </ligand>
</feature>
<feature type="domain" description="Radical SAM core" evidence="13">
    <location>
        <begin position="13"/>
        <end position="237"/>
    </location>
</feature>
<dbReference type="AlphaFoldDB" id="A0A930UCM9"/>
<dbReference type="Gene3D" id="3.20.20.70">
    <property type="entry name" value="Aldolase class I"/>
    <property type="match status" value="1"/>
</dbReference>
<comment type="pathway">
    <text evidence="12">Cofactor biosynthesis; molybdopterin biosynthesis.</text>
</comment>
<comment type="function">
    <text evidence="12">Catalyzes the cyclization of GTP to (8S)-3',8-cyclo-7,8-dihydroguanosine 5'-triphosphate.</text>
</comment>
<evidence type="ECO:0000256" key="7">
    <source>
        <dbReference type="ARBA" id="ARBA00023014"/>
    </source>
</evidence>
<dbReference type="PANTHER" id="PTHR22960:SF0">
    <property type="entry name" value="MOLYBDENUM COFACTOR BIOSYNTHESIS PROTEIN 1"/>
    <property type="match status" value="1"/>
</dbReference>
<dbReference type="PANTHER" id="PTHR22960">
    <property type="entry name" value="MOLYBDOPTERIN COFACTOR SYNTHESIS PROTEIN A"/>
    <property type="match status" value="1"/>
</dbReference>
<keyword evidence="4 12" id="KW-0479">Metal-binding</keyword>
<proteinExistence type="inferred from homology"/>
<dbReference type="PROSITE" id="PS01305">
    <property type="entry name" value="MOAA_NIFB_PQQE"/>
    <property type="match status" value="1"/>
</dbReference>
<dbReference type="Pfam" id="PF04055">
    <property type="entry name" value="Radical_SAM"/>
    <property type="match status" value="1"/>
</dbReference>
<dbReference type="GO" id="GO:0006777">
    <property type="term" value="P:Mo-molybdopterin cofactor biosynthetic process"/>
    <property type="evidence" value="ECO:0007669"/>
    <property type="project" value="UniProtKB-UniRule"/>
</dbReference>